<dbReference type="InterPro" id="IPR002686">
    <property type="entry name" value="Transposase_17"/>
</dbReference>
<dbReference type="Gene3D" id="3.30.70.1290">
    <property type="entry name" value="Transposase IS200-like"/>
    <property type="match status" value="1"/>
</dbReference>
<dbReference type="InterPro" id="IPR036515">
    <property type="entry name" value="Transposase_17_sf"/>
</dbReference>
<accession>A0ABP8C8K1</accession>
<gene>
    <name evidence="9" type="ORF">GCM10022291_17870</name>
</gene>
<dbReference type="Pfam" id="PF01797">
    <property type="entry name" value="Y1_Tnp"/>
    <property type="match status" value="1"/>
</dbReference>
<evidence type="ECO:0000256" key="6">
    <source>
        <dbReference type="ARBA" id="ARBA00023133"/>
    </source>
</evidence>
<dbReference type="SUPFAM" id="SSF102886">
    <property type="entry name" value="Coproporphyrinogen III oxidase"/>
    <property type="match status" value="1"/>
</dbReference>
<dbReference type="EC" id="1.3.3.3" evidence="4"/>
<keyword evidence="6" id="KW-0350">Heme biosynthesis</keyword>
<comment type="pathway">
    <text evidence="1">Porphyrin-containing compound metabolism; protoporphyrin-IX biosynthesis; protoporphyrinogen-IX from coproporphyrinogen-III (O2 route): step 1/1.</text>
</comment>
<evidence type="ECO:0000313" key="10">
    <source>
        <dbReference type="Proteomes" id="UP001501496"/>
    </source>
</evidence>
<dbReference type="PRINTS" id="PR00073">
    <property type="entry name" value="COPRGNOXDASE"/>
</dbReference>
<dbReference type="Pfam" id="PF01218">
    <property type="entry name" value="Coprogen_oxidas"/>
    <property type="match status" value="1"/>
</dbReference>
<dbReference type="SUPFAM" id="SSF143422">
    <property type="entry name" value="Transposase IS200-like"/>
    <property type="match status" value="1"/>
</dbReference>
<protein>
    <recommendedName>
        <fullName evidence="4">coproporphyrinogen oxidase</fullName>
        <ecNumber evidence="4">1.3.3.3</ecNumber>
    </recommendedName>
</protein>
<evidence type="ECO:0000256" key="1">
    <source>
        <dbReference type="ARBA" id="ARBA00005168"/>
    </source>
</evidence>
<dbReference type="PANTHER" id="PTHR10755:SF0">
    <property type="entry name" value="OXYGEN-DEPENDENT COPROPORPHYRINOGEN-III OXIDASE, MITOCHONDRIAL"/>
    <property type="match status" value="1"/>
</dbReference>
<comment type="subunit">
    <text evidence="3">Homodimer.</text>
</comment>
<dbReference type="InterPro" id="IPR036406">
    <property type="entry name" value="Coprogen_oxidase_aer_sf"/>
</dbReference>
<comment type="similarity">
    <text evidence="2">Belongs to the aerobic coproporphyrinogen-III oxidase family.</text>
</comment>
<dbReference type="Gene3D" id="3.40.1500.10">
    <property type="entry name" value="Coproporphyrinogen III oxidase, aerobic"/>
    <property type="match status" value="1"/>
</dbReference>
<dbReference type="PANTHER" id="PTHR10755">
    <property type="entry name" value="COPROPORPHYRINOGEN III OXIDASE, MITOCHONDRIAL"/>
    <property type="match status" value="1"/>
</dbReference>
<dbReference type="SMART" id="SM01321">
    <property type="entry name" value="Y1_Tnp"/>
    <property type="match status" value="1"/>
</dbReference>
<evidence type="ECO:0000259" key="8">
    <source>
        <dbReference type="SMART" id="SM01321"/>
    </source>
</evidence>
<feature type="domain" description="Transposase IS200-like" evidence="8">
    <location>
        <begin position="7"/>
        <end position="122"/>
    </location>
</feature>
<evidence type="ECO:0000313" key="9">
    <source>
        <dbReference type="EMBL" id="GAA4235583.1"/>
    </source>
</evidence>
<evidence type="ECO:0000256" key="5">
    <source>
        <dbReference type="ARBA" id="ARBA00023002"/>
    </source>
</evidence>
<evidence type="ECO:0000256" key="2">
    <source>
        <dbReference type="ARBA" id="ARBA00010644"/>
    </source>
</evidence>
<dbReference type="InterPro" id="IPR001260">
    <property type="entry name" value="Coprogen_oxidase_aer"/>
</dbReference>
<dbReference type="Proteomes" id="UP001501496">
    <property type="component" value="Unassembled WGS sequence"/>
</dbReference>
<dbReference type="NCBIfam" id="NF003727">
    <property type="entry name" value="PRK05330.1"/>
    <property type="match status" value="1"/>
</dbReference>
<organism evidence="9 10">
    <name type="scientific">Postechiella marina</name>
    <dbReference type="NCBI Taxonomy" id="943941"/>
    <lineage>
        <taxon>Bacteria</taxon>
        <taxon>Pseudomonadati</taxon>
        <taxon>Bacteroidota</taxon>
        <taxon>Flavobacteriia</taxon>
        <taxon>Flavobacteriales</taxon>
        <taxon>Flavobacteriaceae</taxon>
        <taxon>Postechiella</taxon>
    </lineage>
</organism>
<keyword evidence="10" id="KW-1185">Reference proteome</keyword>
<keyword evidence="7" id="KW-0627">Porphyrin biosynthesis</keyword>
<evidence type="ECO:0000256" key="7">
    <source>
        <dbReference type="ARBA" id="ARBA00023244"/>
    </source>
</evidence>
<dbReference type="EMBL" id="BAABCA010000003">
    <property type="protein sequence ID" value="GAA4235583.1"/>
    <property type="molecule type" value="Genomic_DNA"/>
</dbReference>
<sequence>MKLETLEQGNYYHIFNRGINSETIFKNEGNKTYFLGLMKKHLEGNTSILSYCLMDNHFHFLLKINSEGKTANQSISNLFNAYAKAFNKQQNRTGSLFEKHFRRKKIADENYLKNLILYIHKNPENHNVVKHFKDYKFSSYESYFFNNVSLISNEKSYVLELFDDLDNFEYVHTLDLQGFENLAGPETITSQKQGNNTNKKTSPNLLGLEDLVGFSNTKKIQLKTSMKDKFYQYIQNLQDRITSKLETIDGKAKFQEDIWKRPEGGGGRTRVIENGNVFEKGGVNISGVHGKLPDTMQKYFGVEDADFFACGLSLVLHPKNPMAPTVHANWRYFEMYDKDGKIVDQWFGGGQDLTPYYLFDEDAKHFHQTCKTACDKHNPEFYPKYKARCDEYFYNAHRNEGRGLGGLFFDYCKATDDMTMENWYNFVTEVGDSFLEAYVPIIEKRKDLPFTKAQRDWQEIRRGRYVEFNLVHDKGTLFGLKTNGRIESILMSLPPHVQWVYNHHPEAGSEEERLLEVLKNPVDWLK</sequence>
<evidence type="ECO:0000256" key="3">
    <source>
        <dbReference type="ARBA" id="ARBA00011738"/>
    </source>
</evidence>
<reference evidence="10" key="1">
    <citation type="journal article" date="2019" name="Int. J. Syst. Evol. Microbiol.">
        <title>The Global Catalogue of Microorganisms (GCM) 10K type strain sequencing project: providing services to taxonomists for standard genome sequencing and annotation.</title>
        <authorList>
            <consortium name="The Broad Institute Genomics Platform"/>
            <consortium name="The Broad Institute Genome Sequencing Center for Infectious Disease"/>
            <person name="Wu L."/>
            <person name="Ma J."/>
        </authorList>
    </citation>
    <scope>NUCLEOTIDE SEQUENCE [LARGE SCALE GENOMIC DNA]</scope>
    <source>
        <strain evidence="10">JCM 17630</strain>
    </source>
</reference>
<keyword evidence="5" id="KW-0560">Oxidoreductase</keyword>
<comment type="caution">
    <text evidence="9">The sequence shown here is derived from an EMBL/GenBank/DDBJ whole genome shotgun (WGS) entry which is preliminary data.</text>
</comment>
<name>A0ABP8C8K1_9FLAO</name>
<evidence type="ECO:0000256" key="4">
    <source>
        <dbReference type="ARBA" id="ARBA00012869"/>
    </source>
</evidence>
<proteinExistence type="inferred from homology"/>